<evidence type="ECO:0000256" key="2">
    <source>
        <dbReference type="SAM" id="Coils"/>
    </source>
</evidence>
<accession>A0A1V0SHS5</accession>
<dbReference type="InterPro" id="IPR017937">
    <property type="entry name" value="Thioredoxin_CS"/>
</dbReference>
<keyword evidence="2" id="KW-0175">Coiled coil</keyword>
<keyword evidence="1" id="KW-1015">Disulfide bond</keyword>
<dbReference type="InterPro" id="IPR013766">
    <property type="entry name" value="Thioredoxin_domain"/>
</dbReference>
<feature type="coiled-coil region" evidence="2">
    <location>
        <begin position="99"/>
        <end position="145"/>
    </location>
</feature>
<organism evidence="5">
    <name type="scientific">Klosneuvirus KNV1</name>
    <dbReference type="NCBI Taxonomy" id="1977640"/>
    <lineage>
        <taxon>Viruses</taxon>
        <taxon>Varidnaviria</taxon>
        <taxon>Bamfordvirae</taxon>
        <taxon>Nucleocytoviricota</taxon>
        <taxon>Megaviricetes</taxon>
        <taxon>Imitervirales</taxon>
        <taxon>Mimiviridae</taxon>
        <taxon>Klosneuvirinae</taxon>
        <taxon>Klosneuvirus</taxon>
    </lineage>
</organism>
<dbReference type="Pfam" id="PF00085">
    <property type="entry name" value="Thioredoxin"/>
    <property type="match status" value="1"/>
</dbReference>
<dbReference type="CDD" id="cd02947">
    <property type="entry name" value="TRX_family"/>
    <property type="match status" value="1"/>
</dbReference>
<feature type="region of interest" description="Disordered" evidence="3">
    <location>
        <begin position="218"/>
        <end position="241"/>
    </location>
</feature>
<gene>
    <name evidence="5" type="ORF">Klosneuvirus_1_124</name>
</gene>
<protein>
    <submittedName>
        <fullName evidence="5">Thioredoxin</fullName>
    </submittedName>
</protein>
<dbReference type="PANTHER" id="PTHR46115">
    <property type="entry name" value="THIOREDOXIN-LIKE PROTEIN 1"/>
    <property type="match status" value="1"/>
</dbReference>
<sequence length="286" mass="33803">MEQNIFQVIKEDHLDEILSNYMQNLVLVMLSSKTCGPCKTIKPKFVDLSKKNKDTVFIYIDRDNYELTHNKYFNQFKFTPTFIFYFGKNQIAFVEGAHEEALVKTIALLKQKIEEKKKEFNEKERAMEEQKLKELQNAQLALSNQQSIQPSDLLMKKMELLNKFKLLAQNGIHVPKFNLDSDYTVMLQEFKNITDPLNTLSTHSNDEERNNAPLQLQQSQITNESENSKNQIKNNDELRKKQEQIRQIQELDKLNQKLQPQTLQKLQHLKKILQMKEQQEKNNRNV</sequence>
<proteinExistence type="predicted"/>
<feature type="compositionally biased region" description="Polar residues" evidence="3">
    <location>
        <begin position="218"/>
        <end position="233"/>
    </location>
</feature>
<dbReference type="PROSITE" id="PS00194">
    <property type="entry name" value="THIOREDOXIN_1"/>
    <property type="match status" value="1"/>
</dbReference>
<evidence type="ECO:0000256" key="3">
    <source>
        <dbReference type="SAM" id="MobiDB-lite"/>
    </source>
</evidence>
<evidence type="ECO:0000313" key="5">
    <source>
        <dbReference type="EMBL" id="ARF11267.1"/>
    </source>
</evidence>
<dbReference type="EMBL" id="KY684108">
    <property type="protein sequence ID" value="ARF11267.1"/>
    <property type="molecule type" value="Genomic_DNA"/>
</dbReference>
<reference evidence="5" key="1">
    <citation type="journal article" date="2017" name="Science">
        <title>Giant viruses with an expanded complement of translation system components.</title>
        <authorList>
            <person name="Schulz F."/>
            <person name="Yutin N."/>
            <person name="Ivanova N.N."/>
            <person name="Ortega D.R."/>
            <person name="Lee T.K."/>
            <person name="Vierheilig J."/>
            <person name="Daims H."/>
            <person name="Horn M."/>
            <person name="Wagner M."/>
            <person name="Jensen G.J."/>
            <person name="Kyrpides N.C."/>
            <person name="Koonin E.V."/>
            <person name="Woyke T."/>
        </authorList>
    </citation>
    <scope>NUCLEOTIDE SEQUENCE</scope>
    <source>
        <strain evidence="5">KNV1</strain>
    </source>
</reference>
<evidence type="ECO:0000256" key="1">
    <source>
        <dbReference type="ARBA" id="ARBA00023157"/>
    </source>
</evidence>
<evidence type="ECO:0000259" key="4">
    <source>
        <dbReference type="PROSITE" id="PS51352"/>
    </source>
</evidence>
<dbReference type="SUPFAM" id="SSF52833">
    <property type="entry name" value="Thioredoxin-like"/>
    <property type="match status" value="1"/>
</dbReference>
<dbReference type="Gene3D" id="3.40.30.10">
    <property type="entry name" value="Glutaredoxin"/>
    <property type="match status" value="1"/>
</dbReference>
<feature type="domain" description="Thioredoxin" evidence="4">
    <location>
        <begin position="1"/>
        <end position="118"/>
    </location>
</feature>
<name>A0A1V0SHS5_9VIRU</name>
<dbReference type="PROSITE" id="PS51352">
    <property type="entry name" value="THIOREDOXIN_2"/>
    <property type="match status" value="1"/>
</dbReference>
<dbReference type="InterPro" id="IPR036249">
    <property type="entry name" value="Thioredoxin-like_sf"/>
</dbReference>